<reference evidence="1" key="1">
    <citation type="submission" date="2023-04" db="EMBL/GenBank/DDBJ databases">
        <title>Ambrosiozyma monospora NBRC 10751.</title>
        <authorList>
            <person name="Ichikawa N."/>
            <person name="Sato H."/>
            <person name="Tonouchi N."/>
        </authorList>
    </citation>
    <scope>NUCLEOTIDE SEQUENCE</scope>
    <source>
        <strain evidence="1">NBRC 10751</strain>
    </source>
</reference>
<organism evidence="1 2">
    <name type="scientific">Ambrosiozyma monospora</name>
    <name type="common">Yeast</name>
    <name type="synonym">Endomycopsis monosporus</name>
    <dbReference type="NCBI Taxonomy" id="43982"/>
    <lineage>
        <taxon>Eukaryota</taxon>
        <taxon>Fungi</taxon>
        <taxon>Dikarya</taxon>
        <taxon>Ascomycota</taxon>
        <taxon>Saccharomycotina</taxon>
        <taxon>Pichiomycetes</taxon>
        <taxon>Pichiales</taxon>
        <taxon>Pichiaceae</taxon>
        <taxon>Ambrosiozyma</taxon>
    </lineage>
</organism>
<dbReference type="EMBL" id="BSXS01004492">
    <property type="protein sequence ID" value="GME83082.1"/>
    <property type="molecule type" value="Genomic_DNA"/>
</dbReference>
<name>A0ACB5T848_AMBMO</name>
<accession>A0ACB5T848</accession>
<sequence>MNSSKSSSILGTLNNQSQNDNDGVLHQRKRKRPSYVCTNCKKRKVKCDKQLPCNNCVKANIATTCVFSKTPSAKATTNEPPRKKLSNATEENPTYQTTKCHSQPKSKPVTDIEKEMEFLKSKILEMEVLLKVQSDYHVNSSHRRVETSRPQSLLDIKLESLKRNLITKKPGRVSYYGAFTSLTTCASNLSMRTLLVFASFFDKERNAYKLVHGKAPYIPALINATVDENEFIKRVELELLPIVEVLSQRSLYFGSRLNDLLYNGFVDMPHVSELFILNIPT</sequence>
<evidence type="ECO:0000313" key="2">
    <source>
        <dbReference type="Proteomes" id="UP001165064"/>
    </source>
</evidence>
<proteinExistence type="predicted"/>
<protein>
    <submittedName>
        <fullName evidence="1">Unnamed protein product</fullName>
    </submittedName>
</protein>
<keyword evidence="2" id="KW-1185">Reference proteome</keyword>
<comment type="caution">
    <text evidence="1">The sequence shown here is derived from an EMBL/GenBank/DDBJ whole genome shotgun (WGS) entry which is preliminary data.</text>
</comment>
<dbReference type="Proteomes" id="UP001165064">
    <property type="component" value="Unassembled WGS sequence"/>
</dbReference>
<evidence type="ECO:0000313" key="1">
    <source>
        <dbReference type="EMBL" id="GME83082.1"/>
    </source>
</evidence>
<gene>
    <name evidence="1" type="ORF">Amon02_000593500</name>
</gene>